<proteinExistence type="predicted"/>
<feature type="transmembrane region" description="Helical" evidence="1">
    <location>
        <begin position="21"/>
        <end position="40"/>
    </location>
</feature>
<dbReference type="InterPro" id="IPR046161">
    <property type="entry name" value="DUF6163"/>
</dbReference>
<feature type="transmembrane region" description="Helical" evidence="1">
    <location>
        <begin position="87"/>
        <end position="106"/>
    </location>
</feature>
<sequence length="136" mass="14499">MPPISVGARPRETKSRFGTGLSVFMRCVAVLWIAEGLLQWTNVLTDPSGAIMSSDSPLHIAALFFFCVLDFVAAVGLWLVAPWGAAVWMATILGHVVVVALAPDFLPGPAAVITSDVVLLSAYCALAWWAARNETT</sequence>
<keyword evidence="1" id="KW-0472">Membrane</keyword>
<keyword evidence="1" id="KW-1133">Transmembrane helix</keyword>
<evidence type="ECO:0000313" key="2">
    <source>
        <dbReference type="EMBL" id="MCW6507995.1"/>
    </source>
</evidence>
<dbReference type="Pfam" id="PF19660">
    <property type="entry name" value="DUF6163"/>
    <property type="match status" value="1"/>
</dbReference>
<gene>
    <name evidence="2" type="ORF">M8523_08170</name>
</gene>
<feature type="transmembrane region" description="Helical" evidence="1">
    <location>
        <begin position="60"/>
        <end position="80"/>
    </location>
</feature>
<evidence type="ECO:0000256" key="1">
    <source>
        <dbReference type="SAM" id="Phobius"/>
    </source>
</evidence>
<feature type="transmembrane region" description="Helical" evidence="1">
    <location>
        <begin position="112"/>
        <end position="131"/>
    </location>
</feature>
<comment type="caution">
    <text evidence="2">The sequence shown here is derived from an EMBL/GenBank/DDBJ whole genome shotgun (WGS) entry which is preliminary data.</text>
</comment>
<protein>
    <submittedName>
        <fullName evidence="2">Uncharacterized protein</fullName>
    </submittedName>
</protein>
<organism evidence="2 3">
    <name type="scientific">Lichenifustis flavocetrariae</name>
    <dbReference type="NCBI Taxonomy" id="2949735"/>
    <lineage>
        <taxon>Bacteria</taxon>
        <taxon>Pseudomonadati</taxon>
        <taxon>Pseudomonadota</taxon>
        <taxon>Alphaproteobacteria</taxon>
        <taxon>Hyphomicrobiales</taxon>
        <taxon>Lichenihabitantaceae</taxon>
        <taxon>Lichenifustis</taxon>
    </lineage>
</organism>
<dbReference type="Proteomes" id="UP001165667">
    <property type="component" value="Unassembled WGS sequence"/>
</dbReference>
<reference evidence="2" key="1">
    <citation type="submission" date="2022-05" db="EMBL/GenBank/DDBJ databases">
        <authorList>
            <person name="Pankratov T."/>
        </authorList>
    </citation>
    <scope>NUCLEOTIDE SEQUENCE</scope>
    <source>
        <strain evidence="2">BP6-180914</strain>
    </source>
</reference>
<accession>A0AA41YVC0</accession>
<name>A0AA41YVC0_9HYPH</name>
<dbReference type="EMBL" id="JAMOIM010000004">
    <property type="protein sequence ID" value="MCW6507995.1"/>
    <property type="molecule type" value="Genomic_DNA"/>
</dbReference>
<keyword evidence="1" id="KW-0812">Transmembrane</keyword>
<evidence type="ECO:0000313" key="3">
    <source>
        <dbReference type="Proteomes" id="UP001165667"/>
    </source>
</evidence>
<dbReference type="AlphaFoldDB" id="A0AA41YVC0"/>
<keyword evidence="3" id="KW-1185">Reference proteome</keyword>